<keyword evidence="3" id="KW-1185">Reference proteome</keyword>
<keyword evidence="1" id="KW-0812">Transmembrane</keyword>
<evidence type="ECO:0000256" key="1">
    <source>
        <dbReference type="SAM" id="Phobius"/>
    </source>
</evidence>
<proteinExistence type="predicted"/>
<evidence type="ECO:0000313" key="2">
    <source>
        <dbReference type="EMBL" id="QWG02355.1"/>
    </source>
</evidence>
<evidence type="ECO:0008006" key="4">
    <source>
        <dbReference type="Google" id="ProtNLM"/>
    </source>
</evidence>
<evidence type="ECO:0000313" key="3">
    <source>
        <dbReference type="Proteomes" id="UP000678679"/>
    </source>
</evidence>
<feature type="transmembrane region" description="Helical" evidence="1">
    <location>
        <begin position="7"/>
        <end position="28"/>
    </location>
</feature>
<gene>
    <name evidence="2" type="ORF">KMW28_01865</name>
</gene>
<accession>A0AAX1N4E3</accession>
<reference evidence="2 3" key="1">
    <citation type="submission" date="2021-05" db="EMBL/GenBank/DDBJ databases">
        <title>Comparative genomic studies on the polysaccharide-degrading batcterial strains of the Flammeovirga genus.</title>
        <authorList>
            <person name="Zewei F."/>
            <person name="Zheng Z."/>
            <person name="Yu L."/>
            <person name="Ruyue G."/>
            <person name="Yanhong M."/>
            <person name="Yuanyuan C."/>
            <person name="Jingyan G."/>
            <person name="Wenjun H."/>
        </authorList>
    </citation>
    <scope>NUCLEOTIDE SEQUENCE [LARGE SCALE GENOMIC DNA]</scope>
    <source>
        <strain evidence="2 3">NBRC:100898</strain>
    </source>
</reference>
<dbReference type="RefSeq" id="WP_169664729.1">
    <property type="nucleotide sequence ID" value="NZ_CP076132.1"/>
</dbReference>
<dbReference type="KEGG" id="fya:KMW28_01865"/>
<dbReference type="InterPro" id="IPR043739">
    <property type="entry name" value="DUF5684"/>
</dbReference>
<dbReference type="Pfam" id="PF18936">
    <property type="entry name" value="DUF5684"/>
    <property type="match status" value="1"/>
</dbReference>
<organism evidence="2 3">
    <name type="scientific">Flammeovirga yaeyamensis</name>
    <dbReference type="NCBI Taxonomy" id="367791"/>
    <lineage>
        <taxon>Bacteria</taxon>
        <taxon>Pseudomonadati</taxon>
        <taxon>Bacteroidota</taxon>
        <taxon>Cytophagia</taxon>
        <taxon>Cytophagales</taxon>
        <taxon>Flammeovirgaceae</taxon>
        <taxon>Flammeovirga</taxon>
    </lineage>
</organism>
<keyword evidence="1" id="KW-1133">Transmembrane helix</keyword>
<feature type="transmembrane region" description="Helical" evidence="1">
    <location>
        <begin position="57"/>
        <end position="75"/>
    </location>
</feature>
<feature type="transmembrane region" description="Helical" evidence="1">
    <location>
        <begin position="87"/>
        <end position="106"/>
    </location>
</feature>
<sequence length="120" mass="13708">MNFDFNNIFPLLFFLSLIITLISTWSLFEKAGKPGWAAFIPIYGEIVLLKIVGKPWWYIFFLFIPIINILIYIYISTLLAKSFGKGTIFSVGLYCLPIIFVPYLAFNRSSKYLGPAGTYA</sequence>
<dbReference type="AlphaFoldDB" id="A0AAX1N4E3"/>
<keyword evidence="1" id="KW-0472">Membrane</keyword>
<dbReference type="EMBL" id="CP076132">
    <property type="protein sequence ID" value="QWG02355.1"/>
    <property type="molecule type" value="Genomic_DNA"/>
</dbReference>
<protein>
    <recommendedName>
        <fullName evidence="4">Signal peptidase I</fullName>
    </recommendedName>
</protein>
<dbReference type="Proteomes" id="UP000678679">
    <property type="component" value="Chromosome 1"/>
</dbReference>
<name>A0AAX1N4E3_9BACT</name>